<feature type="region of interest" description="Disordered" evidence="1">
    <location>
        <begin position="1"/>
        <end position="49"/>
    </location>
</feature>
<dbReference type="EMBL" id="CALTRL010001604">
    <property type="protein sequence ID" value="CAH7673122.1"/>
    <property type="molecule type" value="Genomic_DNA"/>
</dbReference>
<name>A0AAV0AWQ2_PHAPC</name>
<feature type="transmembrane region" description="Helical" evidence="2">
    <location>
        <begin position="84"/>
        <end position="109"/>
    </location>
</feature>
<gene>
    <name evidence="3" type="ORF">PPACK8108_LOCUS7984</name>
</gene>
<keyword evidence="2" id="KW-0812">Transmembrane</keyword>
<evidence type="ECO:0000256" key="2">
    <source>
        <dbReference type="SAM" id="Phobius"/>
    </source>
</evidence>
<feature type="transmembrane region" description="Helical" evidence="2">
    <location>
        <begin position="511"/>
        <end position="531"/>
    </location>
</feature>
<reference evidence="3" key="1">
    <citation type="submission" date="2022-06" db="EMBL/GenBank/DDBJ databases">
        <authorList>
            <consortium name="SYNGENTA / RWTH Aachen University"/>
        </authorList>
    </citation>
    <scope>NUCLEOTIDE SEQUENCE</scope>
</reference>
<proteinExistence type="predicted"/>
<feature type="transmembrane region" description="Helical" evidence="2">
    <location>
        <begin position="121"/>
        <end position="141"/>
    </location>
</feature>
<protein>
    <submittedName>
        <fullName evidence="3">Expressed protein</fullName>
    </submittedName>
</protein>
<accession>A0AAV0AWQ2</accession>
<dbReference type="AlphaFoldDB" id="A0AAV0AWQ2"/>
<comment type="caution">
    <text evidence="3">The sequence shown here is derived from an EMBL/GenBank/DDBJ whole genome shotgun (WGS) entry which is preliminary data.</text>
</comment>
<organism evidence="3 4">
    <name type="scientific">Phakopsora pachyrhizi</name>
    <name type="common">Asian soybean rust disease fungus</name>
    <dbReference type="NCBI Taxonomy" id="170000"/>
    <lineage>
        <taxon>Eukaryota</taxon>
        <taxon>Fungi</taxon>
        <taxon>Dikarya</taxon>
        <taxon>Basidiomycota</taxon>
        <taxon>Pucciniomycotina</taxon>
        <taxon>Pucciniomycetes</taxon>
        <taxon>Pucciniales</taxon>
        <taxon>Phakopsoraceae</taxon>
        <taxon>Phakopsora</taxon>
    </lineage>
</organism>
<evidence type="ECO:0000256" key="1">
    <source>
        <dbReference type="SAM" id="MobiDB-lite"/>
    </source>
</evidence>
<dbReference type="InterPro" id="IPR029058">
    <property type="entry name" value="AB_hydrolase_fold"/>
</dbReference>
<sequence>MMNYQSTSHTDHIHHQQPPPSYSTLIDQPTQHPSHPHQSQQSQPSSGLEAITTADERTRLLFDSSANSPVVAHQPSSSPPVSPLLIISSLLGSYLCCFITFILGISVTYPNTFIINHPGSFSLPITFSFLSALVFDLNLFIISPSSVRSRTYLISILSNFTSISFLTSLQLLSLILNPTLRSADLDLSLITGSILIVSTLIGSSSIVSIIKSSNLNTSSSPSSNRVSININLISLNLSQSSHNQRQRLSVWIPSFRSHNNSKFQRFRSWLSPYYARLLSALSFLLLCQVFWINIDSLKFSGQLYSVNIPTLTSKDNRFSHDHQLQTLKGSITTKVQLSCQWLNQPAEYFPSTTQSSLTQESLNHNTTLATHTSELSPIITQTIISFSPSRFTSYESTRWIQSLKTHPNSILSSSRLCQFDRPGYNFSDNLTINQISSSVIILEKALKTSGEFDRLHHNWNGVGSSGFVLVGHDYGALEAKLFASRNSRWINSIVYIDPQSGKRFFSDQLNLASFTTVVAWSFTNSLLLFFLSRAGFSHTLKLM</sequence>
<keyword evidence="2" id="KW-1133">Transmembrane helix</keyword>
<feature type="transmembrane region" description="Helical" evidence="2">
    <location>
        <begin position="153"/>
        <end position="175"/>
    </location>
</feature>
<feature type="transmembrane region" description="Helical" evidence="2">
    <location>
        <begin position="273"/>
        <end position="292"/>
    </location>
</feature>
<feature type="transmembrane region" description="Helical" evidence="2">
    <location>
        <begin position="187"/>
        <end position="210"/>
    </location>
</feature>
<dbReference type="SUPFAM" id="SSF53474">
    <property type="entry name" value="alpha/beta-Hydrolases"/>
    <property type="match status" value="1"/>
</dbReference>
<keyword evidence="2" id="KW-0472">Membrane</keyword>
<dbReference type="Proteomes" id="UP001153365">
    <property type="component" value="Unassembled WGS sequence"/>
</dbReference>
<keyword evidence="4" id="KW-1185">Reference proteome</keyword>
<evidence type="ECO:0000313" key="4">
    <source>
        <dbReference type="Proteomes" id="UP001153365"/>
    </source>
</evidence>
<evidence type="ECO:0000313" key="3">
    <source>
        <dbReference type="EMBL" id="CAH7673122.1"/>
    </source>
</evidence>
<feature type="compositionally biased region" description="Low complexity" evidence="1">
    <location>
        <begin position="31"/>
        <end position="46"/>
    </location>
</feature>